<evidence type="ECO:0000313" key="2">
    <source>
        <dbReference type="Proteomes" id="UP001073122"/>
    </source>
</evidence>
<accession>A0ABT3XRE9</accession>
<evidence type="ECO:0000313" key="1">
    <source>
        <dbReference type="EMBL" id="MCX8524706.1"/>
    </source>
</evidence>
<dbReference type="RefSeq" id="WP_267265998.1">
    <property type="nucleotide sequence ID" value="NZ_JAOVZW010000014.1"/>
</dbReference>
<name>A0ABT3XRE9_9FLAO</name>
<keyword evidence="2" id="KW-1185">Reference proteome</keyword>
<protein>
    <recommendedName>
        <fullName evidence="3">Lipoprotein</fullName>
    </recommendedName>
</protein>
<sequence length="227" mass="26008">MNIKNLLVSFLLILTVSCTKKGVTPLPNNKVKNDTLKSSYSHPKSSYCEDLAKGYYKKFGILISNFYEVGSFIPYDFNNDGVTDTIAILNPFTSIPMTKNFSECYSKEVNDRLLVFIKNDGSRSTIYKVYSNIVSNEISPAWEGGEFLKSEKDGYSLIGDKGQGCKFEYEIFIKQSNSLFLLDNIKMSFYCPNKKIIEKKYNYKDEKISLDDYNRNVIDSLKTINNF</sequence>
<gene>
    <name evidence="1" type="ORF">OF897_12355</name>
</gene>
<reference evidence="1" key="1">
    <citation type="submission" date="2022-10" db="EMBL/GenBank/DDBJ databases">
        <title>Chryseobacterium sp. nov., a novel bacterial species.</title>
        <authorList>
            <person name="Cao Y."/>
        </authorList>
    </citation>
    <scope>NUCLEOTIDE SEQUENCE</scope>
    <source>
        <strain evidence="1">CCTCC AB2015118</strain>
    </source>
</reference>
<organism evidence="1 2">
    <name type="scientific">Chryseobacterium formosus</name>
    <dbReference type="NCBI Taxonomy" id="1537363"/>
    <lineage>
        <taxon>Bacteria</taxon>
        <taxon>Pseudomonadati</taxon>
        <taxon>Bacteroidota</taxon>
        <taxon>Flavobacteriia</taxon>
        <taxon>Flavobacteriales</taxon>
        <taxon>Weeksellaceae</taxon>
        <taxon>Chryseobacterium group</taxon>
        <taxon>Chryseobacterium</taxon>
    </lineage>
</organism>
<dbReference type="EMBL" id="JAOVZW010000014">
    <property type="protein sequence ID" value="MCX8524706.1"/>
    <property type="molecule type" value="Genomic_DNA"/>
</dbReference>
<evidence type="ECO:0008006" key="3">
    <source>
        <dbReference type="Google" id="ProtNLM"/>
    </source>
</evidence>
<dbReference type="Proteomes" id="UP001073122">
    <property type="component" value="Unassembled WGS sequence"/>
</dbReference>
<dbReference type="PROSITE" id="PS51257">
    <property type="entry name" value="PROKAR_LIPOPROTEIN"/>
    <property type="match status" value="1"/>
</dbReference>
<comment type="caution">
    <text evidence="1">The sequence shown here is derived from an EMBL/GenBank/DDBJ whole genome shotgun (WGS) entry which is preliminary data.</text>
</comment>
<proteinExistence type="predicted"/>